<dbReference type="Proteomes" id="UP000178175">
    <property type="component" value="Unassembled WGS sequence"/>
</dbReference>
<evidence type="ECO:0008006" key="3">
    <source>
        <dbReference type="Google" id="ProtNLM"/>
    </source>
</evidence>
<reference evidence="1 2" key="1">
    <citation type="journal article" date="2016" name="Nat. Commun.">
        <title>Thousands of microbial genomes shed light on interconnected biogeochemical processes in an aquifer system.</title>
        <authorList>
            <person name="Anantharaman K."/>
            <person name="Brown C.T."/>
            <person name="Hug L.A."/>
            <person name="Sharon I."/>
            <person name="Castelle C.J."/>
            <person name="Probst A.J."/>
            <person name="Thomas B.C."/>
            <person name="Singh A."/>
            <person name="Wilkins M.J."/>
            <person name="Karaoz U."/>
            <person name="Brodie E.L."/>
            <person name="Williams K.H."/>
            <person name="Hubbard S.S."/>
            <person name="Banfield J.F."/>
        </authorList>
    </citation>
    <scope>NUCLEOTIDE SEQUENCE [LARGE SCALE GENOMIC DNA]</scope>
</reference>
<sequence length="122" mass="13949">METKKETTILSRQAKEKSTLLECFKRVPIIQVACEKSSIARATYYRWLEDDPEFRSAAMEAIAEGESFISDKSEAQLISLIGEKHFGAIKHWLGHRHPAYSAKDKDGRDSKVRIILLHDTED</sequence>
<organism evidence="1 2">
    <name type="scientific">Candidatus Zambryskibacteria bacterium RIFCSPHIGHO2_02_FULL_43_14</name>
    <dbReference type="NCBI Taxonomy" id="1802748"/>
    <lineage>
        <taxon>Bacteria</taxon>
        <taxon>Candidatus Zambryskiibacteriota</taxon>
    </lineage>
</organism>
<protein>
    <recommendedName>
        <fullName evidence="3">Homeodomain phBC6A51-type domain-containing protein</fullName>
    </recommendedName>
</protein>
<evidence type="ECO:0000313" key="2">
    <source>
        <dbReference type="Proteomes" id="UP000178175"/>
    </source>
</evidence>
<dbReference type="AlphaFoldDB" id="A0A1G2TEQ3"/>
<dbReference type="EMBL" id="MHVR01000019">
    <property type="protein sequence ID" value="OHA95750.1"/>
    <property type="molecule type" value="Genomic_DNA"/>
</dbReference>
<accession>A0A1G2TEQ3</accession>
<evidence type="ECO:0000313" key="1">
    <source>
        <dbReference type="EMBL" id="OHA95750.1"/>
    </source>
</evidence>
<comment type="caution">
    <text evidence="1">The sequence shown here is derived from an EMBL/GenBank/DDBJ whole genome shotgun (WGS) entry which is preliminary data.</text>
</comment>
<proteinExistence type="predicted"/>
<gene>
    <name evidence="1" type="ORF">A3C70_03200</name>
</gene>
<name>A0A1G2TEQ3_9BACT</name>